<organism evidence="2 3">
    <name type="scientific">Vallitalea longa</name>
    <dbReference type="NCBI Taxonomy" id="2936439"/>
    <lineage>
        <taxon>Bacteria</taxon>
        <taxon>Bacillati</taxon>
        <taxon>Bacillota</taxon>
        <taxon>Clostridia</taxon>
        <taxon>Lachnospirales</taxon>
        <taxon>Vallitaleaceae</taxon>
        <taxon>Vallitalea</taxon>
    </lineage>
</organism>
<dbReference type="RefSeq" id="WP_281817760.1">
    <property type="nucleotide sequence ID" value="NZ_BRLB01000013.1"/>
</dbReference>
<dbReference type="InterPro" id="IPR016181">
    <property type="entry name" value="Acyl_CoA_acyltransferase"/>
</dbReference>
<dbReference type="Gene3D" id="3.40.630.30">
    <property type="match status" value="1"/>
</dbReference>
<dbReference type="InterPro" id="IPR000182">
    <property type="entry name" value="GNAT_dom"/>
</dbReference>
<sequence>MLQQRYFKYLQDYNNVYEMLVNNFKSNNVNNNMIPAEFEYCFCHSYSDIKSMSRSGVWEDEGNIIGVAHIEFQLGEAFFEIADGYNFLREEMLDYSEKYLRGTKEDGKEFLYVKVPQHESKFKEYIEKKNYKYDITYKCMYMPLNKDFLVELPKGYKIISIHDGVDHAKLQIAKQLGFNHKMEDIKGDHLANSLICATGPHFIPEMNYVVVAPNGDYVAYGGFWYDKRMDLAYLEPLCTHPDYRKKGLAKAILSKGMNECRKLGAKYCTGGQNDFYSHLGFYEYNRYDWWYKEF</sequence>
<proteinExistence type="predicted"/>
<dbReference type="PROSITE" id="PS51186">
    <property type="entry name" value="GNAT"/>
    <property type="match status" value="1"/>
</dbReference>
<name>A0A9W6DFZ4_9FIRM</name>
<evidence type="ECO:0000313" key="3">
    <source>
        <dbReference type="Proteomes" id="UP001144256"/>
    </source>
</evidence>
<dbReference type="AlphaFoldDB" id="A0A9W6DFZ4"/>
<dbReference type="Pfam" id="PF13508">
    <property type="entry name" value="Acetyltransf_7"/>
    <property type="match status" value="1"/>
</dbReference>
<dbReference type="CDD" id="cd04301">
    <property type="entry name" value="NAT_SF"/>
    <property type="match status" value="1"/>
</dbReference>
<dbReference type="Proteomes" id="UP001144256">
    <property type="component" value="Unassembled WGS sequence"/>
</dbReference>
<evidence type="ECO:0000313" key="2">
    <source>
        <dbReference type="EMBL" id="GKX31080.1"/>
    </source>
</evidence>
<keyword evidence="3" id="KW-1185">Reference proteome</keyword>
<dbReference type="GO" id="GO:0016747">
    <property type="term" value="F:acyltransferase activity, transferring groups other than amino-acyl groups"/>
    <property type="evidence" value="ECO:0007669"/>
    <property type="project" value="InterPro"/>
</dbReference>
<evidence type="ECO:0000259" key="1">
    <source>
        <dbReference type="PROSITE" id="PS51186"/>
    </source>
</evidence>
<dbReference type="EMBL" id="BRLB01000013">
    <property type="protein sequence ID" value="GKX31080.1"/>
    <property type="molecule type" value="Genomic_DNA"/>
</dbReference>
<comment type="caution">
    <text evidence="2">The sequence shown here is derived from an EMBL/GenBank/DDBJ whole genome shotgun (WGS) entry which is preliminary data.</text>
</comment>
<feature type="domain" description="N-acetyltransferase" evidence="1">
    <location>
        <begin position="157"/>
        <end position="294"/>
    </location>
</feature>
<protein>
    <recommendedName>
        <fullName evidence="1">N-acetyltransferase domain-containing protein</fullName>
    </recommendedName>
</protein>
<gene>
    <name evidence="2" type="ORF">SH1V18_35600</name>
</gene>
<accession>A0A9W6DFZ4</accession>
<reference evidence="2" key="1">
    <citation type="submission" date="2022-06" db="EMBL/GenBank/DDBJ databases">
        <title>Vallitalea longa sp. nov., an anaerobic bacterium isolated from marine sediment.</title>
        <authorList>
            <person name="Hirano S."/>
            <person name="Terahara T."/>
            <person name="Mori K."/>
            <person name="Hamada M."/>
            <person name="Matsumoto R."/>
            <person name="Kobayashi T."/>
        </authorList>
    </citation>
    <scope>NUCLEOTIDE SEQUENCE</scope>
    <source>
        <strain evidence="2">SH18-1</strain>
    </source>
</reference>
<dbReference type="SUPFAM" id="SSF55729">
    <property type="entry name" value="Acyl-CoA N-acyltransferases (Nat)"/>
    <property type="match status" value="1"/>
</dbReference>